<evidence type="ECO:0000313" key="3">
    <source>
        <dbReference type="Proteomes" id="UP001190700"/>
    </source>
</evidence>
<organism evidence="2 3">
    <name type="scientific">Cymbomonas tetramitiformis</name>
    <dbReference type="NCBI Taxonomy" id="36881"/>
    <lineage>
        <taxon>Eukaryota</taxon>
        <taxon>Viridiplantae</taxon>
        <taxon>Chlorophyta</taxon>
        <taxon>Pyramimonadophyceae</taxon>
        <taxon>Pyramimonadales</taxon>
        <taxon>Pyramimonadaceae</taxon>
        <taxon>Cymbomonas</taxon>
    </lineage>
</organism>
<evidence type="ECO:0000256" key="1">
    <source>
        <dbReference type="SAM" id="SignalP"/>
    </source>
</evidence>
<evidence type="ECO:0000313" key="2">
    <source>
        <dbReference type="EMBL" id="KAK3279900.1"/>
    </source>
</evidence>
<name>A0AAE0GL09_9CHLO</name>
<dbReference type="Proteomes" id="UP001190700">
    <property type="component" value="Unassembled WGS sequence"/>
</dbReference>
<keyword evidence="3" id="KW-1185">Reference proteome</keyword>
<feature type="chain" id="PRO_5042206714" evidence="1">
    <location>
        <begin position="20"/>
        <end position="304"/>
    </location>
</feature>
<protein>
    <submittedName>
        <fullName evidence="2">Uncharacterized protein</fullName>
    </submittedName>
</protein>
<dbReference type="EMBL" id="LGRX02004619">
    <property type="protein sequence ID" value="KAK3279900.1"/>
    <property type="molecule type" value="Genomic_DNA"/>
</dbReference>
<sequence length="304" mass="35373">MSACVALSMCVFFLRVLRPLIKWFSRTGIYHNGKKHELSALAVWSEEEIKLRPGCEDVKASSPRTVFMGQRLEYVQARTVVGTTLIYPPFMDNGYENEFTYDSVYDDALNKLHNIEQPLTSRDAHRRQFISAMKMLRLSVLRGFLGRCFWKKFRKALLDYCAKDGFVRRSKQPVLHFQDTCREEFLAAFGEPLLEHCFYVQEEASIHVDIPTVDLLRGEEYLGDSWNRQTWLPKCKGREPTYFDILFPCQFVYRPTVECTRISFFMEGIIKRNVCMKQLWDSRSSFTRGALGPTPEPALAVQRA</sequence>
<gene>
    <name evidence="2" type="ORF">CYMTET_12235</name>
</gene>
<accession>A0AAE0GL09</accession>
<proteinExistence type="predicted"/>
<dbReference type="AlphaFoldDB" id="A0AAE0GL09"/>
<reference evidence="2 3" key="1">
    <citation type="journal article" date="2015" name="Genome Biol. Evol.">
        <title>Comparative Genomics of a Bacterivorous Green Alga Reveals Evolutionary Causalities and Consequences of Phago-Mixotrophic Mode of Nutrition.</title>
        <authorList>
            <person name="Burns J.A."/>
            <person name="Paasch A."/>
            <person name="Narechania A."/>
            <person name="Kim E."/>
        </authorList>
    </citation>
    <scope>NUCLEOTIDE SEQUENCE [LARGE SCALE GENOMIC DNA]</scope>
    <source>
        <strain evidence="2 3">PLY_AMNH</strain>
    </source>
</reference>
<comment type="caution">
    <text evidence="2">The sequence shown here is derived from an EMBL/GenBank/DDBJ whole genome shotgun (WGS) entry which is preliminary data.</text>
</comment>
<keyword evidence="1" id="KW-0732">Signal</keyword>
<feature type="signal peptide" evidence="1">
    <location>
        <begin position="1"/>
        <end position="19"/>
    </location>
</feature>